<dbReference type="AlphaFoldDB" id="A0A0F4GR62"/>
<gene>
    <name evidence="1" type="ORF">TI39_contig348g00012</name>
</gene>
<dbReference type="Proteomes" id="UP000033647">
    <property type="component" value="Unassembled WGS sequence"/>
</dbReference>
<dbReference type="STRING" id="1047168.A0A0F4GR62"/>
<sequence>MADMDELIESLRTPTRLIRVFVGGGHDVFHVQQQALETISPYFTNALKHDRFKEGKDGVLELPEDEVDVWKVLLHLVLCRKLPSSLVTKDCMLTKENVLLAVRCWTMGDKYGIKEFQDTVMLRLLRYLNIMQCTQPGTILDVQITLTVFERTLRQSPLRMLVTDWTVMTMYGIKTTYMFAGSKSQYPVTQPAKSVLASLETLDGTGFFPALTTQLAEYGHHGAQAFSWRTNPYSGDDPLWEAAYFLAFDEAAAYNPSTID</sequence>
<dbReference type="PANTHER" id="PTHR47843:SF2">
    <property type="entry name" value="BTB DOMAIN-CONTAINING PROTEIN"/>
    <property type="match status" value="1"/>
</dbReference>
<dbReference type="InterPro" id="IPR011333">
    <property type="entry name" value="SKP1/BTB/POZ_sf"/>
</dbReference>
<dbReference type="Gene3D" id="3.30.710.10">
    <property type="entry name" value="Potassium Channel Kv1.1, Chain A"/>
    <property type="match status" value="1"/>
</dbReference>
<proteinExistence type="predicted"/>
<protein>
    <recommendedName>
        <fullName evidence="3">BTB domain-containing protein</fullName>
    </recommendedName>
</protein>
<keyword evidence="2" id="KW-1185">Reference proteome</keyword>
<evidence type="ECO:0000313" key="1">
    <source>
        <dbReference type="EMBL" id="KJX99911.1"/>
    </source>
</evidence>
<dbReference type="EMBL" id="LAFY01000340">
    <property type="protein sequence ID" value="KJX99911.1"/>
    <property type="molecule type" value="Genomic_DNA"/>
</dbReference>
<reference evidence="1 2" key="1">
    <citation type="submission" date="2015-03" db="EMBL/GenBank/DDBJ databases">
        <title>RNA-seq based gene annotation and comparative genomics of four Zymoseptoria species reveal species-specific pathogenicity related genes and transposable element activity.</title>
        <authorList>
            <person name="Grandaubert J."/>
            <person name="Bhattacharyya A."/>
            <person name="Stukenbrock E.H."/>
        </authorList>
    </citation>
    <scope>NUCLEOTIDE SEQUENCE [LARGE SCALE GENOMIC DNA]</scope>
    <source>
        <strain evidence="1 2">Zb18110</strain>
    </source>
</reference>
<comment type="caution">
    <text evidence="1">The sequence shown here is derived from an EMBL/GenBank/DDBJ whole genome shotgun (WGS) entry which is preliminary data.</text>
</comment>
<evidence type="ECO:0000313" key="2">
    <source>
        <dbReference type="Proteomes" id="UP000033647"/>
    </source>
</evidence>
<accession>A0A0F4GR62</accession>
<organism evidence="1 2">
    <name type="scientific">Zymoseptoria brevis</name>
    <dbReference type="NCBI Taxonomy" id="1047168"/>
    <lineage>
        <taxon>Eukaryota</taxon>
        <taxon>Fungi</taxon>
        <taxon>Dikarya</taxon>
        <taxon>Ascomycota</taxon>
        <taxon>Pezizomycotina</taxon>
        <taxon>Dothideomycetes</taxon>
        <taxon>Dothideomycetidae</taxon>
        <taxon>Mycosphaerellales</taxon>
        <taxon>Mycosphaerellaceae</taxon>
        <taxon>Zymoseptoria</taxon>
    </lineage>
</organism>
<evidence type="ECO:0008006" key="3">
    <source>
        <dbReference type="Google" id="ProtNLM"/>
    </source>
</evidence>
<dbReference type="OrthoDB" id="3648886at2759"/>
<dbReference type="PANTHER" id="PTHR47843">
    <property type="entry name" value="BTB DOMAIN-CONTAINING PROTEIN-RELATED"/>
    <property type="match status" value="1"/>
</dbReference>
<name>A0A0F4GR62_9PEZI</name>